<protein>
    <submittedName>
        <fullName evidence="1">Uncharacterized protein</fullName>
    </submittedName>
</protein>
<dbReference type="Proteomes" id="UP001057402">
    <property type="component" value="Chromosome 11"/>
</dbReference>
<evidence type="ECO:0000313" key="2">
    <source>
        <dbReference type="Proteomes" id="UP001057402"/>
    </source>
</evidence>
<keyword evidence="2" id="KW-1185">Reference proteome</keyword>
<reference evidence="2" key="1">
    <citation type="journal article" date="2023" name="Front. Plant Sci.">
        <title>Chromosomal-level genome assembly of Melastoma candidum provides insights into trichome evolution.</title>
        <authorList>
            <person name="Zhong Y."/>
            <person name="Wu W."/>
            <person name="Sun C."/>
            <person name="Zou P."/>
            <person name="Liu Y."/>
            <person name="Dai S."/>
            <person name="Zhou R."/>
        </authorList>
    </citation>
    <scope>NUCLEOTIDE SEQUENCE [LARGE SCALE GENOMIC DNA]</scope>
</reference>
<comment type="caution">
    <text evidence="1">The sequence shown here is derived from an EMBL/GenBank/DDBJ whole genome shotgun (WGS) entry which is preliminary data.</text>
</comment>
<sequence length="171" mass="19585">MKCKYVELTSDYVYPYGNQGGFDVICSGRDKIETPEQIYSEMIGNVMVDTRSTGKYYHCMYALDLFSDIAARKSTLKNVTSYIVDVICKRSISGYNYGVILIPERLIDFIPEVQQLIAELNEILAHEVIDVEGLWKKKLVPQSLELFEFLPPAIQEQLMLERDSHGIIFLS</sequence>
<name>A0ACB9LKY8_9MYRT</name>
<accession>A0ACB9LKY8</accession>
<dbReference type="EMBL" id="CM042890">
    <property type="protein sequence ID" value="KAI4311916.1"/>
    <property type="molecule type" value="Genomic_DNA"/>
</dbReference>
<organism evidence="1 2">
    <name type="scientific">Melastoma candidum</name>
    <dbReference type="NCBI Taxonomy" id="119954"/>
    <lineage>
        <taxon>Eukaryota</taxon>
        <taxon>Viridiplantae</taxon>
        <taxon>Streptophyta</taxon>
        <taxon>Embryophyta</taxon>
        <taxon>Tracheophyta</taxon>
        <taxon>Spermatophyta</taxon>
        <taxon>Magnoliopsida</taxon>
        <taxon>eudicotyledons</taxon>
        <taxon>Gunneridae</taxon>
        <taxon>Pentapetalae</taxon>
        <taxon>rosids</taxon>
        <taxon>malvids</taxon>
        <taxon>Myrtales</taxon>
        <taxon>Melastomataceae</taxon>
        <taxon>Melastomatoideae</taxon>
        <taxon>Melastomateae</taxon>
        <taxon>Melastoma</taxon>
    </lineage>
</organism>
<proteinExistence type="predicted"/>
<gene>
    <name evidence="1" type="ORF">MLD38_036780</name>
</gene>
<evidence type="ECO:0000313" key="1">
    <source>
        <dbReference type="EMBL" id="KAI4311916.1"/>
    </source>
</evidence>